<dbReference type="EMBL" id="WFKK01000011">
    <property type="protein sequence ID" value="KAB7889623.1"/>
    <property type="molecule type" value="Genomic_DNA"/>
</dbReference>
<dbReference type="InterPro" id="IPR050808">
    <property type="entry name" value="Phage_Integrase"/>
</dbReference>
<organism evidence="9 11">
    <name type="scientific">Poseidonibacter ostreae</name>
    <dbReference type="NCBI Taxonomy" id="2654171"/>
    <lineage>
        <taxon>Bacteria</taxon>
        <taxon>Pseudomonadati</taxon>
        <taxon>Campylobacterota</taxon>
        <taxon>Epsilonproteobacteria</taxon>
        <taxon>Campylobacterales</taxon>
        <taxon>Arcobacteraceae</taxon>
        <taxon>Poseidonibacter</taxon>
    </lineage>
</organism>
<evidence type="ECO:0000313" key="8">
    <source>
        <dbReference type="EMBL" id="KAB7887605.1"/>
    </source>
</evidence>
<keyword evidence="3 5" id="KW-0238">DNA-binding</keyword>
<dbReference type="InterPro" id="IPR011010">
    <property type="entry name" value="DNA_brk_join_enz"/>
</dbReference>
<proteinExistence type="inferred from homology"/>
<dbReference type="InterPro" id="IPR018247">
    <property type="entry name" value="EF_Hand_1_Ca_BS"/>
</dbReference>
<dbReference type="Gene3D" id="1.10.443.10">
    <property type="entry name" value="Intergrase catalytic core"/>
    <property type="match status" value="1"/>
</dbReference>
<sequence length="365" mass="42710">MLRIKTKFTGVYFRNSQTNNKPDKTYYITYKDINNKTKELKIGKYSEGVRESYSNQKRNEIITKIRLGEEPPAIAVKKRKIKLLLNDLADKYFETRKEGKSKNSDIATCNKHLQTFFKDVDLEMVTKEHIKKLIKRLSITTTSRNIILSSKTVNNILSILISIIKFSIKEELLKNDFTVYINKNKIDNNRERFLTINEIRVLFKSVENDKDARLIFKLALNIGSRLSTLLLIKKQDIDFTHKLITLKDTKNNSSYKGFLTEEVSALLQDRVRLLKLNENIFKSNPEKRLRKILNSLFNDEIDTQDRKNKVVFHTLRHTFASHLAINGTPIYTIQKLLNHKDIKMTMRYAKLSPESGRESILNLYT</sequence>
<evidence type="ECO:0000256" key="3">
    <source>
        <dbReference type="ARBA" id="ARBA00023125"/>
    </source>
</evidence>
<reference evidence="10 11" key="1">
    <citation type="submission" date="2019-10" db="EMBL/GenBank/DDBJ databases">
        <title>Poseidonibacter ostreae sp. nov., isolated from the gut of the Ostrea denselamellosa.</title>
        <authorList>
            <person name="Choi A."/>
        </authorList>
    </citation>
    <scope>NUCLEOTIDE SEQUENCE [LARGE SCALE GENOMIC DNA]</scope>
    <source>
        <strain evidence="9 11">SJOD-M-33</strain>
        <strain evidence="8 10">SJOD-M-5</strain>
    </source>
</reference>
<dbReference type="PANTHER" id="PTHR30629">
    <property type="entry name" value="PROPHAGE INTEGRASE"/>
    <property type="match status" value="1"/>
</dbReference>
<evidence type="ECO:0000313" key="10">
    <source>
        <dbReference type="Proteomes" id="UP000461010"/>
    </source>
</evidence>
<dbReference type="RefSeq" id="WP_152192018.1">
    <property type="nucleotide sequence ID" value="NZ_WFKJ01000061.1"/>
</dbReference>
<evidence type="ECO:0000313" key="9">
    <source>
        <dbReference type="EMBL" id="KAB7889623.1"/>
    </source>
</evidence>
<comment type="similarity">
    <text evidence="1">Belongs to the 'phage' integrase family.</text>
</comment>
<dbReference type="SUPFAM" id="SSF56349">
    <property type="entry name" value="DNA breaking-rejoining enzymes"/>
    <property type="match status" value="1"/>
</dbReference>
<evidence type="ECO:0000256" key="4">
    <source>
        <dbReference type="ARBA" id="ARBA00023172"/>
    </source>
</evidence>
<gene>
    <name evidence="8" type="ORF">GBG18_13880</name>
    <name evidence="9" type="ORF">GBG19_05275</name>
</gene>
<evidence type="ECO:0000256" key="1">
    <source>
        <dbReference type="ARBA" id="ARBA00008857"/>
    </source>
</evidence>
<keyword evidence="2" id="KW-0229">DNA integration</keyword>
<dbReference type="EMBL" id="WFKJ01000061">
    <property type="protein sequence ID" value="KAB7887605.1"/>
    <property type="molecule type" value="Genomic_DNA"/>
</dbReference>
<protein>
    <submittedName>
        <fullName evidence="9">Tyrosine-type recombinase/integrase</fullName>
    </submittedName>
</protein>
<comment type="caution">
    <text evidence="9">The sequence shown here is derived from an EMBL/GenBank/DDBJ whole genome shotgun (WGS) entry which is preliminary data.</text>
</comment>
<keyword evidence="10" id="KW-1185">Reference proteome</keyword>
<dbReference type="InterPro" id="IPR044068">
    <property type="entry name" value="CB"/>
</dbReference>
<evidence type="ECO:0000256" key="5">
    <source>
        <dbReference type="PROSITE-ProRule" id="PRU01248"/>
    </source>
</evidence>
<dbReference type="Proteomes" id="UP000461010">
    <property type="component" value="Unassembled WGS sequence"/>
</dbReference>
<dbReference type="GO" id="GO:0003677">
    <property type="term" value="F:DNA binding"/>
    <property type="evidence" value="ECO:0007669"/>
    <property type="project" value="UniProtKB-UniRule"/>
</dbReference>
<feature type="domain" description="Tyr recombinase" evidence="6">
    <location>
        <begin position="189"/>
        <end position="361"/>
    </location>
</feature>
<evidence type="ECO:0000256" key="2">
    <source>
        <dbReference type="ARBA" id="ARBA00022908"/>
    </source>
</evidence>
<dbReference type="PROSITE" id="PS00018">
    <property type="entry name" value="EF_HAND_1"/>
    <property type="match status" value="1"/>
</dbReference>
<accession>A0A6L4WTJ1</accession>
<dbReference type="GO" id="GO:0015074">
    <property type="term" value="P:DNA integration"/>
    <property type="evidence" value="ECO:0007669"/>
    <property type="project" value="UniProtKB-KW"/>
</dbReference>
<feature type="domain" description="Core-binding (CB)" evidence="7">
    <location>
        <begin position="83"/>
        <end position="168"/>
    </location>
</feature>
<evidence type="ECO:0000313" key="11">
    <source>
        <dbReference type="Proteomes" id="UP000472839"/>
    </source>
</evidence>
<evidence type="ECO:0000259" key="6">
    <source>
        <dbReference type="PROSITE" id="PS51898"/>
    </source>
</evidence>
<dbReference type="PROSITE" id="PS51898">
    <property type="entry name" value="TYR_RECOMBINASE"/>
    <property type="match status" value="1"/>
</dbReference>
<dbReference type="Pfam" id="PF00589">
    <property type="entry name" value="Phage_integrase"/>
    <property type="match status" value="1"/>
</dbReference>
<dbReference type="Gene3D" id="1.10.150.130">
    <property type="match status" value="1"/>
</dbReference>
<dbReference type="InterPro" id="IPR010998">
    <property type="entry name" value="Integrase_recombinase_N"/>
</dbReference>
<keyword evidence="4" id="KW-0233">DNA recombination</keyword>
<dbReference type="GO" id="GO:0006310">
    <property type="term" value="P:DNA recombination"/>
    <property type="evidence" value="ECO:0007669"/>
    <property type="project" value="UniProtKB-KW"/>
</dbReference>
<evidence type="ECO:0000259" key="7">
    <source>
        <dbReference type="PROSITE" id="PS51900"/>
    </source>
</evidence>
<dbReference type="InterPro" id="IPR002104">
    <property type="entry name" value="Integrase_catalytic"/>
</dbReference>
<dbReference type="CDD" id="cd00796">
    <property type="entry name" value="INT_Rci_Hp1_C"/>
    <property type="match status" value="1"/>
</dbReference>
<dbReference type="AlphaFoldDB" id="A0A6L4WTJ1"/>
<dbReference type="PROSITE" id="PS51900">
    <property type="entry name" value="CB"/>
    <property type="match status" value="1"/>
</dbReference>
<dbReference type="InterPro" id="IPR013762">
    <property type="entry name" value="Integrase-like_cat_sf"/>
</dbReference>
<dbReference type="PANTHER" id="PTHR30629:SF2">
    <property type="entry name" value="PROPHAGE INTEGRASE INTS-RELATED"/>
    <property type="match status" value="1"/>
</dbReference>
<dbReference type="Proteomes" id="UP000472839">
    <property type="component" value="Unassembled WGS sequence"/>
</dbReference>
<name>A0A6L4WTJ1_9BACT</name>